<evidence type="ECO:0000313" key="2">
    <source>
        <dbReference type="EMBL" id="KAJ5727344.1"/>
    </source>
</evidence>
<accession>A0AAD6HM42</accession>
<evidence type="ECO:0000313" key="3">
    <source>
        <dbReference type="Proteomes" id="UP001215712"/>
    </source>
</evidence>
<dbReference type="EMBL" id="JAQJAN010000006">
    <property type="protein sequence ID" value="KAJ5727344.1"/>
    <property type="molecule type" value="Genomic_DNA"/>
</dbReference>
<gene>
    <name evidence="2" type="ORF">N7493_005164</name>
</gene>
<sequence>MDFSQLSLSCSCWEDDEKWTRSIDILCNDWEDTKEFFQEPTNEEFCLKIRLQIRGVHDEAFEVSDTLPPWEKEGGDPTDTSDQNE</sequence>
<protein>
    <submittedName>
        <fullName evidence="2">Uncharacterized protein</fullName>
    </submittedName>
</protein>
<dbReference type="Proteomes" id="UP001215712">
    <property type="component" value="Unassembled WGS sequence"/>
</dbReference>
<reference evidence="2" key="2">
    <citation type="submission" date="2023-01" db="EMBL/GenBank/DDBJ databases">
        <authorList>
            <person name="Petersen C."/>
        </authorList>
    </citation>
    <scope>NUCLEOTIDE SEQUENCE</scope>
    <source>
        <strain evidence="2">IBT 17514</strain>
    </source>
</reference>
<reference evidence="2" key="1">
    <citation type="journal article" date="2023" name="IMA Fungus">
        <title>Comparative genomic study of the Penicillium genus elucidates a diverse pangenome and 15 lateral gene transfer events.</title>
        <authorList>
            <person name="Petersen C."/>
            <person name="Sorensen T."/>
            <person name="Nielsen M.R."/>
            <person name="Sondergaard T.E."/>
            <person name="Sorensen J.L."/>
            <person name="Fitzpatrick D.A."/>
            <person name="Frisvad J.C."/>
            <person name="Nielsen K.L."/>
        </authorList>
    </citation>
    <scope>NUCLEOTIDE SEQUENCE</scope>
    <source>
        <strain evidence="2">IBT 17514</strain>
    </source>
</reference>
<feature type="region of interest" description="Disordered" evidence="1">
    <location>
        <begin position="62"/>
        <end position="85"/>
    </location>
</feature>
<comment type="caution">
    <text evidence="2">The sequence shown here is derived from an EMBL/GenBank/DDBJ whole genome shotgun (WGS) entry which is preliminary data.</text>
</comment>
<organism evidence="2 3">
    <name type="scientific">Penicillium malachiteum</name>
    <dbReference type="NCBI Taxonomy" id="1324776"/>
    <lineage>
        <taxon>Eukaryota</taxon>
        <taxon>Fungi</taxon>
        <taxon>Dikarya</taxon>
        <taxon>Ascomycota</taxon>
        <taxon>Pezizomycotina</taxon>
        <taxon>Eurotiomycetes</taxon>
        <taxon>Eurotiomycetidae</taxon>
        <taxon>Eurotiales</taxon>
        <taxon>Aspergillaceae</taxon>
        <taxon>Penicillium</taxon>
    </lineage>
</organism>
<dbReference type="AlphaFoldDB" id="A0AAD6HM42"/>
<proteinExistence type="predicted"/>
<evidence type="ECO:0000256" key="1">
    <source>
        <dbReference type="SAM" id="MobiDB-lite"/>
    </source>
</evidence>
<name>A0AAD6HM42_9EURO</name>
<keyword evidence="3" id="KW-1185">Reference proteome</keyword>